<name>A0A433QAA2_9FUNG</name>
<organism evidence="2 3">
    <name type="scientific">Jimgerdemannia flammicorona</name>
    <dbReference type="NCBI Taxonomy" id="994334"/>
    <lineage>
        <taxon>Eukaryota</taxon>
        <taxon>Fungi</taxon>
        <taxon>Fungi incertae sedis</taxon>
        <taxon>Mucoromycota</taxon>
        <taxon>Mucoromycotina</taxon>
        <taxon>Endogonomycetes</taxon>
        <taxon>Endogonales</taxon>
        <taxon>Endogonaceae</taxon>
        <taxon>Jimgerdemannia</taxon>
    </lineage>
</organism>
<protein>
    <submittedName>
        <fullName evidence="2">Uncharacterized protein</fullName>
    </submittedName>
</protein>
<sequence length="633" mass="69496">MPSSCQSISEHMLSSDITAHRGILTRPKSSSPLAEEASHALQKTLKMNVVSAVQEPLDPESPEALRKQIQQSSDTIYYLTEKLDYLMTELQKNAVLVASLERALLSKDAQLEHFKSHIPVFDSSKLPVAGSKPRSLGNSSVIARQRLSTGAELPVSRLRRFGRSRAASSASLTTPHLAESHAAKTEHRASSAAAHSNTLSVPSSERPFTLPTDPTHEDTIHMMDKIDEASQSASSLRSILAFKTTELNELVAQLHLAYEALESVEKLAEGFEMTLAGSGLDAENPRADSAVRKASPNVHHLEAATKVQHIETLPRNREHHDTKIPKTTEAPRLHERHIKQLIAQLEKSIDDIGLDRAAYMKKLGNTDDPRTIGRALDHLKIAKTVRTSSANNLKRRTTLLNGLRRDKDLGEINTLGKKIREALPLWKEYTYGFPLMIGGVDIIVHLDNQDDASNRNVSMLNIALASTTEHRCNTYPFGNHHSHLQLPISEKLKLTIPTENRVVAVAPPTPSPTISSRIPRPSSSKSTPTRRTSLNGSTSVLTAHPKKVTSAPRRLSVTTHTTRRAIDRSYATDPMAARPMMSPTKATHSITSPAVPVKTVVRRKSDAQFVEKGIPMPRINVSKKVARAVAGRG</sequence>
<keyword evidence="3" id="KW-1185">Reference proteome</keyword>
<feature type="compositionally biased region" description="Basic and acidic residues" evidence="1">
    <location>
        <begin position="178"/>
        <end position="189"/>
    </location>
</feature>
<feature type="compositionally biased region" description="Low complexity" evidence="1">
    <location>
        <begin position="512"/>
        <end position="533"/>
    </location>
</feature>
<reference evidence="2 3" key="1">
    <citation type="journal article" date="2018" name="New Phytol.">
        <title>Phylogenomics of Endogonaceae and evolution of mycorrhizas within Mucoromycota.</title>
        <authorList>
            <person name="Chang Y."/>
            <person name="Desiro A."/>
            <person name="Na H."/>
            <person name="Sandor L."/>
            <person name="Lipzen A."/>
            <person name="Clum A."/>
            <person name="Barry K."/>
            <person name="Grigoriev I.V."/>
            <person name="Martin F.M."/>
            <person name="Stajich J.E."/>
            <person name="Smith M.E."/>
            <person name="Bonito G."/>
            <person name="Spatafora J.W."/>
        </authorList>
    </citation>
    <scope>NUCLEOTIDE SEQUENCE [LARGE SCALE GENOMIC DNA]</scope>
    <source>
        <strain evidence="2 3">AD002</strain>
    </source>
</reference>
<feature type="compositionally biased region" description="Polar residues" evidence="1">
    <location>
        <begin position="193"/>
        <end position="203"/>
    </location>
</feature>
<feature type="region of interest" description="Disordered" evidence="1">
    <location>
        <begin position="164"/>
        <end position="216"/>
    </location>
</feature>
<evidence type="ECO:0000256" key="1">
    <source>
        <dbReference type="SAM" id="MobiDB-lite"/>
    </source>
</evidence>
<evidence type="ECO:0000313" key="3">
    <source>
        <dbReference type="Proteomes" id="UP000274822"/>
    </source>
</evidence>
<gene>
    <name evidence="2" type="ORF">BC938DRAFT_484217</name>
</gene>
<accession>A0A433QAA2</accession>
<evidence type="ECO:0000313" key="2">
    <source>
        <dbReference type="EMBL" id="RUS26715.1"/>
    </source>
</evidence>
<dbReference type="EMBL" id="RBNJ01009830">
    <property type="protein sequence ID" value="RUS26715.1"/>
    <property type="molecule type" value="Genomic_DNA"/>
</dbReference>
<feature type="region of interest" description="Disordered" evidence="1">
    <location>
        <begin position="504"/>
        <end position="560"/>
    </location>
</feature>
<comment type="caution">
    <text evidence="2">The sequence shown here is derived from an EMBL/GenBank/DDBJ whole genome shotgun (WGS) entry which is preliminary data.</text>
</comment>
<proteinExistence type="predicted"/>
<dbReference type="Proteomes" id="UP000274822">
    <property type="component" value="Unassembled WGS sequence"/>
</dbReference>
<dbReference type="AlphaFoldDB" id="A0A433QAA2"/>